<accession>A0ABN2BGR4</accession>
<organism evidence="3 4">
    <name type="scientific">Dermacoccus barathri</name>
    <dbReference type="NCBI Taxonomy" id="322601"/>
    <lineage>
        <taxon>Bacteria</taxon>
        <taxon>Bacillati</taxon>
        <taxon>Actinomycetota</taxon>
        <taxon>Actinomycetes</taxon>
        <taxon>Micrococcales</taxon>
        <taxon>Dermacoccaceae</taxon>
        <taxon>Dermacoccus</taxon>
    </lineage>
</organism>
<feature type="transmembrane region" description="Helical" evidence="2">
    <location>
        <begin position="55"/>
        <end position="75"/>
    </location>
</feature>
<keyword evidence="4" id="KW-1185">Reference proteome</keyword>
<comment type="caution">
    <text evidence="3">The sequence shown here is derived from an EMBL/GenBank/DDBJ whole genome shotgun (WGS) entry which is preliminary data.</text>
</comment>
<feature type="compositionally biased region" description="Polar residues" evidence="1">
    <location>
        <begin position="89"/>
        <end position="107"/>
    </location>
</feature>
<feature type="compositionally biased region" description="Low complexity" evidence="1">
    <location>
        <begin position="108"/>
        <end position="130"/>
    </location>
</feature>
<keyword evidence="2" id="KW-0812">Transmembrane</keyword>
<sequence length="227" mass="23265">MNEPNGFDEWNRGVERPPSRGSGSDPGAETEPGVADLWGEAGEPVPYRTSRRPDWLAPALVIVLASLAFATAWFITRGSGSRPPVAQPSGATAPSDTPSSRTQPQTGTAAPSTSEAPASSSTTPSSSAATKASFPAGTVATCGSGEAVPTSSVRLARGTNSTCSYVADVVTKVNAHLAENPGATTYTVSPYSSSLRKVVTLHCTRADHLSECTGGSNVRLWVSDSVG</sequence>
<feature type="region of interest" description="Disordered" evidence="1">
    <location>
        <begin position="79"/>
        <end position="130"/>
    </location>
</feature>
<proteinExistence type="predicted"/>
<gene>
    <name evidence="3" type="ORF">GCM10009762_12810</name>
</gene>
<protein>
    <recommendedName>
        <fullName evidence="5">Serine/threonine protein kinase</fullName>
    </recommendedName>
</protein>
<evidence type="ECO:0008006" key="5">
    <source>
        <dbReference type="Google" id="ProtNLM"/>
    </source>
</evidence>
<dbReference type="Proteomes" id="UP001501288">
    <property type="component" value="Unassembled WGS sequence"/>
</dbReference>
<dbReference type="RefSeq" id="WP_346030060.1">
    <property type="nucleotide sequence ID" value="NZ_BAAANV010000033.1"/>
</dbReference>
<name>A0ABN2BGR4_9MICO</name>
<evidence type="ECO:0000313" key="4">
    <source>
        <dbReference type="Proteomes" id="UP001501288"/>
    </source>
</evidence>
<feature type="compositionally biased region" description="Basic and acidic residues" evidence="1">
    <location>
        <begin position="9"/>
        <end position="18"/>
    </location>
</feature>
<reference evidence="3 4" key="1">
    <citation type="journal article" date="2019" name="Int. J. Syst. Evol. Microbiol.">
        <title>The Global Catalogue of Microorganisms (GCM) 10K type strain sequencing project: providing services to taxonomists for standard genome sequencing and annotation.</title>
        <authorList>
            <consortium name="The Broad Institute Genomics Platform"/>
            <consortium name="The Broad Institute Genome Sequencing Center for Infectious Disease"/>
            <person name="Wu L."/>
            <person name="Ma J."/>
        </authorList>
    </citation>
    <scope>NUCLEOTIDE SEQUENCE [LARGE SCALE GENOMIC DNA]</scope>
    <source>
        <strain evidence="3 4">JCM 14588</strain>
    </source>
</reference>
<keyword evidence="2" id="KW-1133">Transmembrane helix</keyword>
<evidence type="ECO:0000313" key="3">
    <source>
        <dbReference type="EMBL" id="GAA1540691.1"/>
    </source>
</evidence>
<keyword evidence="2" id="KW-0472">Membrane</keyword>
<evidence type="ECO:0000256" key="2">
    <source>
        <dbReference type="SAM" id="Phobius"/>
    </source>
</evidence>
<evidence type="ECO:0000256" key="1">
    <source>
        <dbReference type="SAM" id="MobiDB-lite"/>
    </source>
</evidence>
<feature type="region of interest" description="Disordered" evidence="1">
    <location>
        <begin position="1"/>
        <end position="45"/>
    </location>
</feature>
<dbReference type="EMBL" id="BAAANV010000033">
    <property type="protein sequence ID" value="GAA1540691.1"/>
    <property type="molecule type" value="Genomic_DNA"/>
</dbReference>